<feature type="compositionally biased region" description="Polar residues" evidence="1">
    <location>
        <begin position="1"/>
        <end position="10"/>
    </location>
</feature>
<name>A0A0F8WIJ2_9ZZZZ</name>
<feature type="region of interest" description="Disordered" evidence="1">
    <location>
        <begin position="1"/>
        <end position="28"/>
    </location>
</feature>
<dbReference type="EMBL" id="LAZR01064985">
    <property type="protein sequence ID" value="KKK56463.1"/>
    <property type="molecule type" value="Genomic_DNA"/>
</dbReference>
<comment type="caution">
    <text evidence="2">The sequence shown here is derived from an EMBL/GenBank/DDBJ whole genome shotgun (WGS) entry which is preliminary data.</text>
</comment>
<organism evidence="2">
    <name type="scientific">marine sediment metagenome</name>
    <dbReference type="NCBI Taxonomy" id="412755"/>
    <lineage>
        <taxon>unclassified sequences</taxon>
        <taxon>metagenomes</taxon>
        <taxon>ecological metagenomes</taxon>
    </lineage>
</organism>
<protein>
    <submittedName>
        <fullName evidence="2">Uncharacterized protein</fullName>
    </submittedName>
</protein>
<evidence type="ECO:0000256" key="1">
    <source>
        <dbReference type="SAM" id="MobiDB-lite"/>
    </source>
</evidence>
<dbReference type="AlphaFoldDB" id="A0A0F8WIJ2"/>
<reference evidence="2" key="1">
    <citation type="journal article" date="2015" name="Nature">
        <title>Complex archaea that bridge the gap between prokaryotes and eukaryotes.</title>
        <authorList>
            <person name="Spang A."/>
            <person name="Saw J.H."/>
            <person name="Jorgensen S.L."/>
            <person name="Zaremba-Niedzwiedzka K."/>
            <person name="Martijn J."/>
            <person name="Lind A.E."/>
            <person name="van Eijk R."/>
            <person name="Schleper C."/>
            <person name="Guy L."/>
            <person name="Ettema T.J."/>
        </authorList>
    </citation>
    <scope>NUCLEOTIDE SEQUENCE</scope>
</reference>
<sequence>MGCSTGQSLPDWNPPILTEQDKTAQQPDECPWPDFTEFKYQGIFYNALDRAGFVQFLQCLEVFDSNITIAEGNAESVEALVEMYEGAVAAGDRQQSLAEFQLNELERDRRDANLEAWSYKGLLALVLIAVAL</sequence>
<proteinExistence type="predicted"/>
<gene>
    <name evidence="2" type="ORF">LCGC14_3064250</name>
</gene>
<evidence type="ECO:0000313" key="2">
    <source>
        <dbReference type="EMBL" id="KKK56463.1"/>
    </source>
</evidence>
<accession>A0A0F8WIJ2</accession>